<proteinExistence type="predicted"/>
<dbReference type="AlphaFoldDB" id="A0A2P2Q1B8"/>
<name>A0A2P2Q1B8_RHIMU</name>
<accession>A0A2P2Q1B8</accession>
<sequence>MSNSCSVMNFWKICSPKLCSCFKLLRYLPPCCYQIHDRIKYRYVLGKVML</sequence>
<evidence type="ECO:0000313" key="1">
    <source>
        <dbReference type="EMBL" id="MBX60768.1"/>
    </source>
</evidence>
<reference evidence="1" key="1">
    <citation type="submission" date="2018-02" db="EMBL/GenBank/DDBJ databases">
        <title>Rhizophora mucronata_Transcriptome.</title>
        <authorList>
            <person name="Meera S.P."/>
            <person name="Sreeshan A."/>
            <person name="Augustine A."/>
        </authorList>
    </citation>
    <scope>NUCLEOTIDE SEQUENCE</scope>
    <source>
        <tissue evidence="1">Leaf</tissue>
    </source>
</reference>
<organism evidence="1">
    <name type="scientific">Rhizophora mucronata</name>
    <name type="common">Asiatic mangrove</name>
    <dbReference type="NCBI Taxonomy" id="61149"/>
    <lineage>
        <taxon>Eukaryota</taxon>
        <taxon>Viridiplantae</taxon>
        <taxon>Streptophyta</taxon>
        <taxon>Embryophyta</taxon>
        <taxon>Tracheophyta</taxon>
        <taxon>Spermatophyta</taxon>
        <taxon>Magnoliopsida</taxon>
        <taxon>eudicotyledons</taxon>
        <taxon>Gunneridae</taxon>
        <taxon>Pentapetalae</taxon>
        <taxon>rosids</taxon>
        <taxon>fabids</taxon>
        <taxon>Malpighiales</taxon>
        <taxon>Rhizophoraceae</taxon>
        <taxon>Rhizophora</taxon>
    </lineage>
</organism>
<dbReference type="EMBL" id="GGEC01080284">
    <property type="protein sequence ID" value="MBX60768.1"/>
    <property type="molecule type" value="Transcribed_RNA"/>
</dbReference>
<protein>
    <submittedName>
        <fullName evidence="1">Uncharacterized protein</fullName>
    </submittedName>
</protein>